<dbReference type="OrthoDB" id="4284589at2"/>
<dbReference type="InterPro" id="IPR022128">
    <property type="entry name" value="FhaA_N"/>
</dbReference>
<dbReference type="Proteomes" id="UP000094094">
    <property type="component" value="Chromosome"/>
</dbReference>
<dbReference type="InterPro" id="IPR042287">
    <property type="entry name" value="FhaA_N_sf"/>
</dbReference>
<sequence>MEMLKRCEKAVERWEHDLVRRVQGRDSVELFDALRQHCDDHAVVCSPSRTLVPNVYTVGLAASVRAGLDVCDASLSQELADVLAHHGAECAYEWAGPLTVRVTHAEVPANGRYEITSAALANIPPVPTASR</sequence>
<dbReference type="Pfam" id="PF12401">
    <property type="entry name" value="FhaA_N"/>
    <property type="match status" value="1"/>
</dbReference>
<dbReference type="Gene3D" id="3.30.2320.60">
    <property type="entry name" value="FhaA, phosphopeptide-binding domain (DUF3662)"/>
    <property type="match status" value="1"/>
</dbReference>
<keyword evidence="3" id="KW-1185">Reference proteome</keyword>
<protein>
    <recommendedName>
        <fullName evidence="1">FhaA N-terminal domain-containing protein</fullName>
    </recommendedName>
</protein>
<gene>
    <name evidence="2" type="ORF">SL103_17165</name>
</gene>
<proteinExistence type="predicted"/>
<dbReference type="AlphaFoldDB" id="A0A1D7VLW5"/>
<accession>A0A1D7VLW5</accession>
<dbReference type="RefSeq" id="WP_069569889.1">
    <property type="nucleotide sequence ID" value="NZ_CP017157.1"/>
</dbReference>
<dbReference type="EMBL" id="CP017157">
    <property type="protein sequence ID" value="AOP47745.1"/>
    <property type="molecule type" value="Genomic_DNA"/>
</dbReference>
<reference evidence="2 3" key="1">
    <citation type="submission" date="2016-09" db="EMBL/GenBank/DDBJ databases">
        <title>Complete genome sequencing of Streptomyces lydicus 103 and metabolic pathways analysis of antibiotic biosynthesis.</title>
        <authorList>
            <person name="Jia N."/>
            <person name="Ding M.-Z."/>
            <person name="Gao F."/>
            <person name="Yuan Y.-J."/>
        </authorList>
    </citation>
    <scope>NUCLEOTIDE SEQUENCE [LARGE SCALE GENOMIC DNA]</scope>
    <source>
        <strain evidence="2 3">103</strain>
    </source>
</reference>
<evidence type="ECO:0000313" key="2">
    <source>
        <dbReference type="EMBL" id="AOP47745.1"/>
    </source>
</evidence>
<evidence type="ECO:0000313" key="3">
    <source>
        <dbReference type="Proteomes" id="UP000094094"/>
    </source>
</evidence>
<feature type="domain" description="FhaA N-terminal" evidence="1">
    <location>
        <begin position="4"/>
        <end position="115"/>
    </location>
</feature>
<organism evidence="2 3">
    <name type="scientific">Streptomyces lydicus</name>
    <dbReference type="NCBI Taxonomy" id="47763"/>
    <lineage>
        <taxon>Bacteria</taxon>
        <taxon>Bacillati</taxon>
        <taxon>Actinomycetota</taxon>
        <taxon>Actinomycetes</taxon>
        <taxon>Kitasatosporales</taxon>
        <taxon>Streptomycetaceae</taxon>
        <taxon>Streptomyces</taxon>
    </lineage>
</organism>
<evidence type="ECO:0000259" key="1">
    <source>
        <dbReference type="Pfam" id="PF12401"/>
    </source>
</evidence>
<name>A0A1D7VLW5_9ACTN</name>
<dbReference type="KEGG" id="slc:SL103_17165"/>